<evidence type="ECO:0000256" key="1">
    <source>
        <dbReference type="ARBA" id="ARBA00009437"/>
    </source>
</evidence>
<dbReference type="KEGG" id="tzo:THMIRHAT_00510"/>
<dbReference type="FunFam" id="1.10.10.10:FF:000001">
    <property type="entry name" value="LysR family transcriptional regulator"/>
    <property type="match status" value="1"/>
</dbReference>
<dbReference type="SUPFAM" id="SSF53850">
    <property type="entry name" value="Periplasmic binding protein-like II"/>
    <property type="match status" value="1"/>
</dbReference>
<gene>
    <name evidence="7" type="ORF">THMIRHAT_00510</name>
</gene>
<dbReference type="PRINTS" id="PR00039">
    <property type="entry name" value="HTHLYSR"/>
</dbReference>
<name>A0A6F8PJN3_9GAMM</name>
<dbReference type="PANTHER" id="PTHR30346:SF26">
    <property type="entry name" value="HYDROGEN PEROXIDE-INDUCIBLE GENES ACTIVATOR"/>
    <property type="match status" value="1"/>
</dbReference>
<keyword evidence="8" id="KW-1185">Reference proteome</keyword>
<proteinExistence type="inferred from homology"/>
<dbReference type="GO" id="GO:0003677">
    <property type="term" value="F:DNA binding"/>
    <property type="evidence" value="ECO:0007669"/>
    <property type="project" value="UniProtKB-KW"/>
</dbReference>
<dbReference type="RefSeq" id="WP_173289604.1">
    <property type="nucleotide sequence ID" value="NZ_AP021888.1"/>
</dbReference>
<dbReference type="AlphaFoldDB" id="A0A6F8PJN3"/>
<protein>
    <submittedName>
        <fullName evidence="7">LysR family transcriptional regulator</fullName>
    </submittedName>
</protein>
<dbReference type="Gene3D" id="3.40.190.10">
    <property type="entry name" value="Periplasmic binding protein-like II"/>
    <property type="match status" value="2"/>
</dbReference>
<feature type="domain" description="HTH lysR-type" evidence="6">
    <location>
        <begin position="1"/>
        <end position="58"/>
    </location>
</feature>
<evidence type="ECO:0000313" key="7">
    <source>
        <dbReference type="EMBL" id="BBP42305.1"/>
    </source>
</evidence>
<accession>A0A6F8PJN3</accession>
<dbReference type="GO" id="GO:0032993">
    <property type="term" value="C:protein-DNA complex"/>
    <property type="evidence" value="ECO:0007669"/>
    <property type="project" value="TreeGrafter"/>
</dbReference>
<dbReference type="Pfam" id="PF03466">
    <property type="entry name" value="LysR_substrate"/>
    <property type="match status" value="1"/>
</dbReference>
<dbReference type="PANTHER" id="PTHR30346">
    <property type="entry name" value="TRANSCRIPTIONAL DUAL REGULATOR HCAR-RELATED"/>
    <property type="match status" value="1"/>
</dbReference>
<dbReference type="EMBL" id="AP021888">
    <property type="protein sequence ID" value="BBP42305.1"/>
    <property type="molecule type" value="Genomic_DNA"/>
</dbReference>
<dbReference type="CDD" id="cd08411">
    <property type="entry name" value="PBP2_OxyR"/>
    <property type="match status" value="1"/>
</dbReference>
<keyword evidence="4" id="KW-0010">Activator</keyword>
<dbReference type="InterPro" id="IPR036390">
    <property type="entry name" value="WH_DNA-bd_sf"/>
</dbReference>
<sequence length="305" mass="34723">MTLNELKYICALAKEKQFKKAAEVCFISQPTLSVAIKKIEDELEVTLFERKKNEVLVTPIGEKIVFLANEILNTSKQIKLLASNENKSQTELKIGAIYTVGPYLLPKLIPIFHEISPKTHLIVEENYTHVLAQKLQQGEIDVMFISLPFHEPNIETLELYTEDFVAALPNQHPLAKHDRVSLEKITNETFLLLGSGHCFRDQVTEAYPNLIHMNYHSDNWQKTLEGSSLETIRYMVASGAGITVLPCSSVQNQQNDLLTFKPLTDPVPNRTVIMAWRKTFPRKELIESLKQSIQKINFHCAVLEP</sequence>
<evidence type="ECO:0000313" key="8">
    <source>
        <dbReference type="Proteomes" id="UP000501466"/>
    </source>
</evidence>
<dbReference type="Gene3D" id="1.10.10.10">
    <property type="entry name" value="Winged helix-like DNA-binding domain superfamily/Winged helix DNA-binding domain"/>
    <property type="match status" value="1"/>
</dbReference>
<dbReference type="PROSITE" id="PS50931">
    <property type="entry name" value="HTH_LYSR"/>
    <property type="match status" value="1"/>
</dbReference>
<evidence type="ECO:0000256" key="2">
    <source>
        <dbReference type="ARBA" id="ARBA00023015"/>
    </source>
</evidence>
<evidence type="ECO:0000256" key="5">
    <source>
        <dbReference type="ARBA" id="ARBA00023163"/>
    </source>
</evidence>
<reference evidence="8" key="1">
    <citation type="submission" date="2019-11" db="EMBL/GenBank/DDBJ databases">
        <title>Isolation and characterization of two novel species in the genus Thiomicrorhabdus.</title>
        <authorList>
            <person name="Mochizuki J."/>
            <person name="Kojima H."/>
            <person name="Fukui M."/>
        </authorList>
    </citation>
    <scope>NUCLEOTIDE SEQUENCE [LARGE SCALE GENOMIC DNA]</scope>
    <source>
        <strain evidence="8">AkT22</strain>
    </source>
</reference>
<dbReference type="Proteomes" id="UP000501466">
    <property type="component" value="Chromosome"/>
</dbReference>
<keyword evidence="5" id="KW-0804">Transcription</keyword>
<dbReference type="InterPro" id="IPR036388">
    <property type="entry name" value="WH-like_DNA-bd_sf"/>
</dbReference>
<evidence type="ECO:0000256" key="4">
    <source>
        <dbReference type="ARBA" id="ARBA00023159"/>
    </source>
</evidence>
<organism evidence="7 8">
    <name type="scientific">Thiosulfativibrio zosterae</name>
    <dbReference type="NCBI Taxonomy" id="2675053"/>
    <lineage>
        <taxon>Bacteria</taxon>
        <taxon>Pseudomonadati</taxon>
        <taxon>Pseudomonadota</taxon>
        <taxon>Gammaproteobacteria</taxon>
        <taxon>Thiotrichales</taxon>
        <taxon>Piscirickettsiaceae</taxon>
        <taxon>Thiosulfativibrio</taxon>
    </lineage>
</organism>
<comment type="similarity">
    <text evidence="1">Belongs to the LysR transcriptional regulatory family.</text>
</comment>
<dbReference type="SUPFAM" id="SSF46785">
    <property type="entry name" value="Winged helix' DNA-binding domain"/>
    <property type="match status" value="1"/>
</dbReference>
<dbReference type="InterPro" id="IPR005119">
    <property type="entry name" value="LysR_subst-bd"/>
</dbReference>
<evidence type="ECO:0000256" key="3">
    <source>
        <dbReference type="ARBA" id="ARBA00023125"/>
    </source>
</evidence>
<keyword evidence="3" id="KW-0238">DNA-binding</keyword>
<evidence type="ECO:0000259" key="6">
    <source>
        <dbReference type="PROSITE" id="PS50931"/>
    </source>
</evidence>
<dbReference type="Pfam" id="PF00126">
    <property type="entry name" value="HTH_1"/>
    <property type="match status" value="1"/>
</dbReference>
<dbReference type="InterPro" id="IPR000847">
    <property type="entry name" value="LysR_HTH_N"/>
</dbReference>
<keyword evidence="2" id="KW-0805">Transcription regulation</keyword>
<dbReference type="GO" id="GO:0003700">
    <property type="term" value="F:DNA-binding transcription factor activity"/>
    <property type="evidence" value="ECO:0007669"/>
    <property type="project" value="InterPro"/>
</dbReference>